<dbReference type="Pfam" id="PF05071">
    <property type="entry name" value="NDUFA12"/>
    <property type="match status" value="1"/>
</dbReference>
<proteinExistence type="inferred from homology"/>
<keyword evidence="5" id="KW-1185">Reference proteome</keyword>
<dbReference type="Proteomes" id="UP000249464">
    <property type="component" value="Unassembled WGS sequence"/>
</dbReference>
<reference evidence="4 5" key="1">
    <citation type="submission" date="2016-11" db="EMBL/GenBank/DDBJ databases">
        <authorList>
            <person name="Jaros S."/>
            <person name="Januszkiewicz K."/>
            <person name="Wedrychowicz H."/>
        </authorList>
    </citation>
    <scope>NUCLEOTIDE SEQUENCE [LARGE SCALE GENOMIC DNA]</scope>
</reference>
<dbReference type="InterPro" id="IPR052618">
    <property type="entry name" value="ComplexI_NDUFA12"/>
</dbReference>
<sequence length="248" mass="28926">MLRRAARALRLGKERYLRGHDLEGNSFYERPGEDPNDWRQTKRTIEYVIARPLGDYQFNSIPAQWNGWLRKTRKEPPTIEELQQDYQRMQKLQTNVERLRHDYEMEKFRLAEGNRQDLRIGNEGIKKGVEENVHQRREGTEDIVAAGRGEEEKVVDPADSQRGDGEVEVGDRILAEKSRKAAETEREMAQKRREEFGQSCWFLCGRLEETLRPFHLFSTAKQVASKPRGNPSDSFQPDAWAPTAAKQR</sequence>
<keyword evidence="2" id="KW-0175">Coiled coil</keyword>
<evidence type="ECO:0000256" key="2">
    <source>
        <dbReference type="SAM" id="Coils"/>
    </source>
</evidence>
<dbReference type="GO" id="GO:0032981">
    <property type="term" value="P:mitochondrial respiratory chain complex I assembly"/>
    <property type="evidence" value="ECO:0007669"/>
    <property type="project" value="TreeGrafter"/>
</dbReference>
<dbReference type="EMBL" id="FQNC01000043">
    <property type="protein sequence ID" value="SGY48752.1"/>
    <property type="molecule type" value="Genomic_DNA"/>
</dbReference>
<feature type="region of interest" description="Disordered" evidence="3">
    <location>
        <begin position="221"/>
        <end position="248"/>
    </location>
</feature>
<dbReference type="PANTHER" id="PTHR32470:SF2">
    <property type="entry name" value="NADH DEHYDROGENASE [UBIQUINONE] 1 ALPHA SUBCOMPLEX ASSEMBLY FACTOR 2"/>
    <property type="match status" value="1"/>
</dbReference>
<gene>
    <name evidence="4" type="primary">BQ5605_C001g00690</name>
    <name evidence="4" type="ORF">BQ5605_C001G00690</name>
</gene>
<comment type="similarity">
    <text evidence="1">Belongs to the complex I NDUFA12 subunit family.</text>
</comment>
<accession>A0A2X0M425</accession>
<protein>
    <submittedName>
        <fullName evidence="4">BQ5605_C001g00690 protein</fullName>
    </submittedName>
</protein>
<evidence type="ECO:0000256" key="3">
    <source>
        <dbReference type="SAM" id="MobiDB-lite"/>
    </source>
</evidence>
<feature type="region of interest" description="Disordered" evidence="3">
    <location>
        <begin position="150"/>
        <end position="190"/>
    </location>
</feature>
<feature type="coiled-coil region" evidence="2">
    <location>
        <begin position="79"/>
        <end position="109"/>
    </location>
</feature>
<dbReference type="GO" id="GO:0005739">
    <property type="term" value="C:mitochondrion"/>
    <property type="evidence" value="ECO:0007669"/>
    <property type="project" value="TreeGrafter"/>
</dbReference>
<dbReference type="AlphaFoldDB" id="A0A2X0M425"/>
<name>A0A2X0M425_9BASI</name>
<evidence type="ECO:0000313" key="4">
    <source>
        <dbReference type="EMBL" id="SGY48752.1"/>
    </source>
</evidence>
<dbReference type="STRING" id="796604.A0A2X0M425"/>
<dbReference type="InterPro" id="IPR007763">
    <property type="entry name" value="NDUFA12"/>
</dbReference>
<dbReference type="GO" id="GO:0045271">
    <property type="term" value="C:respiratory chain complex I"/>
    <property type="evidence" value="ECO:0007669"/>
    <property type="project" value="InterPro"/>
</dbReference>
<organism evidence="4 5">
    <name type="scientific">Microbotryum silenes-dioicae</name>
    <dbReference type="NCBI Taxonomy" id="796604"/>
    <lineage>
        <taxon>Eukaryota</taxon>
        <taxon>Fungi</taxon>
        <taxon>Dikarya</taxon>
        <taxon>Basidiomycota</taxon>
        <taxon>Pucciniomycotina</taxon>
        <taxon>Microbotryomycetes</taxon>
        <taxon>Microbotryales</taxon>
        <taxon>Microbotryaceae</taxon>
        <taxon>Microbotryum</taxon>
    </lineage>
</organism>
<evidence type="ECO:0000313" key="5">
    <source>
        <dbReference type="Proteomes" id="UP000249464"/>
    </source>
</evidence>
<evidence type="ECO:0000256" key="1">
    <source>
        <dbReference type="ARBA" id="ARBA00007355"/>
    </source>
</evidence>
<dbReference type="PANTHER" id="PTHR32470">
    <property type="entry name" value="ADH DEHYDROGENASE [UBIQUINONE] 1 ALPHA SUBCOMPLEX ASSEMBLY FACTOR 2"/>
    <property type="match status" value="1"/>
</dbReference>